<dbReference type="InterPro" id="IPR036097">
    <property type="entry name" value="HisK_dim/P_sf"/>
</dbReference>
<evidence type="ECO:0000256" key="5">
    <source>
        <dbReference type="ARBA" id="ARBA00022679"/>
    </source>
</evidence>
<keyword evidence="5" id="KW-0808">Transferase</keyword>
<dbReference type="PANTHER" id="PTHR45339:SF1">
    <property type="entry name" value="HYBRID SIGNAL TRANSDUCTION HISTIDINE KINASE J"/>
    <property type="match status" value="1"/>
</dbReference>
<evidence type="ECO:0000259" key="16">
    <source>
        <dbReference type="PROSITE" id="PS50110"/>
    </source>
</evidence>
<keyword evidence="18" id="KW-1185">Reference proteome</keyword>
<dbReference type="Gene3D" id="1.10.287.130">
    <property type="match status" value="1"/>
</dbReference>
<dbReference type="AlphaFoldDB" id="A0A7W6DMU0"/>
<dbReference type="CDD" id="cd00082">
    <property type="entry name" value="HisKA"/>
    <property type="match status" value="1"/>
</dbReference>
<dbReference type="GO" id="GO:0005524">
    <property type="term" value="F:ATP binding"/>
    <property type="evidence" value="ECO:0007669"/>
    <property type="project" value="UniProtKB-KW"/>
</dbReference>
<comment type="catalytic activity">
    <reaction evidence="1">
        <text>ATP + protein L-histidine = ADP + protein N-phospho-L-histidine.</text>
        <dbReference type="EC" id="2.7.13.3"/>
    </reaction>
</comment>
<evidence type="ECO:0000256" key="3">
    <source>
        <dbReference type="ARBA" id="ARBA00012438"/>
    </source>
</evidence>
<dbReference type="SUPFAM" id="SSF55874">
    <property type="entry name" value="ATPase domain of HSP90 chaperone/DNA topoisomerase II/histidine kinase"/>
    <property type="match status" value="1"/>
</dbReference>
<evidence type="ECO:0000256" key="11">
    <source>
        <dbReference type="ARBA" id="ARBA00023012"/>
    </source>
</evidence>
<gene>
    <name evidence="17" type="ORF">GGQ68_000702</name>
</gene>
<dbReference type="Proteomes" id="UP000541426">
    <property type="component" value="Unassembled WGS sequence"/>
</dbReference>
<dbReference type="SMART" id="SM00387">
    <property type="entry name" value="HATPase_c"/>
    <property type="match status" value="1"/>
</dbReference>
<sequence>MIEDPPSASDRVSRRRYERAVRSRQEAEDLLEEKSRALWEANEALRCQAEVLEEEVARRTQELERAKTQAESANAAKSAFIAVISHEIRTPMNAILGMTTGLQDSDLNATQAEMADTILTSGRALLAILDDLLDLSKIEAGKMEVEQRRFDLGALCRELRSLYAEVAAAKGLEFSLDVLVDTSDLRVSDPTRLRQVIGNLLSNAVKFTEVGAVRTVVSQVDQILTIEVHDTGPGVPKAEQKRLFHAFSQANETVNRVHGGTGLGLAISQRLCRLLGGDLTYEDSAAGGALFRATVHLENAPHCNRRGQRLPVLEPEDVLSQRAWRILVAEDSLTNQHVLKLILKPFDLTLDFVQDGAQAVTRQKDGRFDLILMDVNMPVMDGLTAAAEIRAWEAAEGLPPVPIMALTANAMTHQVNRYLQNGIDAHVSKPVRREHLAREMARLLGRNLEDSGAMRTVGERFDESKDIRS</sequence>
<dbReference type="CDD" id="cd17546">
    <property type="entry name" value="REC_hyHK_CKI1_RcsC-like"/>
    <property type="match status" value="1"/>
</dbReference>
<evidence type="ECO:0000256" key="1">
    <source>
        <dbReference type="ARBA" id="ARBA00000085"/>
    </source>
</evidence>
<dbReference type="InterPro" id="IPR003594">
    <property type="entry name" value="HATPase_dom"/>
</dbReference>
<dbReference type="FunFam" id="1.10.287.130:FF:000004">
    <property type="entry name" value="Ethylene receptor 1"/>
    <property type="match status" value="1"/>
</dbReference>
<dbReference type="InterPro" id="IPR001789">
    <property type="entry name" value="Sig_transdc_resp-reg_receiver"/>
</dbReference>
<keyword evidence="9" id="KW-0067">ATP-binding</keyword>
<feature type="domain" description="Response regulatory" evidence="16">
    <location>
        <begin position="325"/>
        <end position="444"/>
    </location>
</feature>
<dbReference type="Pfam" id="PF00512">
    <property type="entry name" value="HisKA"/>
    <property type="match status" value="1"/>
</dbReference>
<comment type="caution">
    <text evidence="17">The sequence shown here is derived from an EMBL/GenBank/DDBJ whole genome shotgun (WGS) entry which is preliminary data.</text>
</comment>
<evidence type="ECO:0000256" key="8">
    <source>
        <dbReference type="ARBA" id="ARBA00022777"/>
    </source>
</evidence>
<dbReference type="SMART" id="SM00388">
    <property type="entry name" value="HisKA"/>
    <property type="match status" value="1"/>
</dbReference>
<evidence type="ECO:0000313" key="18">
    <source>
        <dbReference type="Proteomes" id="UP000541426"/>
    </source>
</evidence>
<evidence type="ECO:0000256" key="14">
    <source>
        <dbReference type="SAM" id="MobiDB-lite"/>
    </source>
</evidence>
<dbReference type="Gene3D" id="3.30.565.10">
    <property type="entry name" value="Histidine kinase-like ATPase, C-terminal domain"/>
    <property type="match status" value="1"/>
</dbReference>
<dbReference type="InterPro" id="IPR011006">
    <property type="entry name" value="CheY-like_superfamily"/>
</dbReference>
<keyword evidence="7" id="KW-0547">Nucleotide-binding</keyword>
<evidence type="ECO:0000313" key="17">
    <source>
        <dbReference type="EMBL" id="MBB3984386.1"/>
    </source>
</evidence>
<feature type="domain" description="Histidine kinase" evidence="15">
    <location>
        <begin position="83"/>
        <end position="299"/>
    </location>
</feature>
<dbReference type="Pfam" id="PF00072">
    <property type="entry name" value="Response_reg"/>
    <property type="match status" value="1"/>
</dbReference>
<dbReference type="FunFam" id="3.30.565.10:FF:000010">
    <property type="entry name" value="Sensor histidine kinase RcsC"/>
    <property type="match status" value="1"/>
</dbReference>
<keyword evidence="8" id="KW-0418">Kinase</keyword>
<evidence type="ECO:0000256" key="13">
    <source>
        <dbReference type="PROSITE-ProRule" id="PRU00169"/>
    </source>
</evidence>
<dbReference type="InterPro" id="IPR004358">
    <property type="entry name" value="Sig_transdc_His_kin-like_C"/>
</dbReference>
<reference evidence="17 18" key="1">
    <citation type="submission" date="2020-08" db="EMBL/GenBank/DDBJ databases">
        <title>Genomic Encyclopedia of Type Strains, Phase IV (KMG-IV): sequencing the most valuable type-strain genomes for metagenomic binning, comparative biology and taxonomic classification.</title>
        <authorList>
            <person name="Goeker M."/>
        </authorList>
    </citation>
    <scope>NUCLEOTIDE SEQUENCE [LARGE SCALE GENOMIC DNA]</scope>
    <source>
        <strain evidence="17 18">DSM 102235</strain>
    </source>
</reference>
<dbReference type="InterPro" id="IPR036890">
    <property type="entry name" value="HATPase_C_sf"/>
</dbReference>
<dbReference type="CDD" id="cd16922">
    <property type="entry name" value="HATPase_EvgS-ArcB-TorS-like"/>
    <property type="match status" value="1"/>
</dbReference>
<dbReference type="EC" id="2.7.13.3" evidence="3"/>
<dbReference type="EMBL" id="JACIEJ010000002">
    <property type="protein sequence ID" value="MBB3984386.1"/>
    <property type="molecule type" value="Genomic_DNA"/>
</dbReference>
<dbReference type="SUPFAM" id="SSF47384">
    <property type="entry name" value="Homodimeric domain of signal transducing histidine kinase"/>
    <property type="match status" value="1"/>
</dbReference>
<proteinExistence type="predicted"/>
<evidence type="ECO:0000256" key="4">
    <source>
        <dbReference type="ARBA" id="ARBA00022553"/>
    </source>
</evidence>
<dbReference type="InterPro" id="IPR005467">
    <property type="entry name" value="His_kinase_dom"/>
</dbReference>
<dbReference type="PROSITE" id="PS50110">
    <property type="entry name" value="RESPONSE_REGULATORY"/>
    <property type="match status" value="1"/>
</dbReference>
<dbReference type="Pfam" id="PF02518">
    <property type="entry name" value="HATPase_c"/>
    <property type="match status" value="1"/>
</dbReference>
<name>A0A7W6DMU0_9RHOB</name>
<keyword evidence="10" id="KW-1133">Transmembrane helix</keyword>
<dbReference type="SMART" id="SM00448">
    <property type="entry name" value="REC"/>
    <property type="match status" value="1"/>
</dbReference>
<dbReference type="RefSeq" id="WP_183963023.1">
    <property type="nucleotide sequence ID" value="NZ_BAABBZ010000014.1"/>
</dbReference>
<dbReference type="GO" id="GO:0016020">
    <property type="term" value="C:membrane"/>
    <property type="evidence" value="ECO:0007669"/>
    <property type="project" value="UniProtKB-SubCell"/>
</dbReference>
<feature type="modified residue" description="4-aspartylphosphate" evidence="13">
    <location>
        <position position="374"/>
    </location>
</feature>
<comment type="subcellular location">
    <subcellularLocation>
        <location evidence="2">Membrane</location>
    </subcellularLocation>
</comment>
<dbReference type="PANTHER" id="PTHR45339">
    <property type="entry name" value="HYBRID SIGNAL TRANSDUCTION HISTIDINE KINASE J"/>
    <property type="match status" value="1"/>
</dbReference>
<evidence type="ECO:0000256" key="6">
    <source>
        <dbReference type="ARBA" id="ARBA00022692"/>
    </source>
</evidence>
<keyword evidence="6" id="KW-0812">Transmembrane</keyword>
<keyword evidence="12" id="KW-0472">Membrane</keyword>
<protein>
    <recommendedName>
        <fullName evidence="3">histidine kinase</fullName>
        <ecNumber evidence="3">2.7.13.3</ecNumber>
    </recommendedName>
</protein>
<evidence type="ECO:0000256" key="12">
    <source>
        <dbReference type="ARBA" id="ARBA00023136"/>
    </source>
</evidence>
<accession>A0A7W6DMU0</accession>
<dbReference type="PRINTS" id="PR00344">
    <property type="entry name" value="BCTRLSENSOR"/>
</dbReference>
<evidence type="ECO:0000259" key="15">
    <source>
        <dbReference type="PROSITE" id="PS50109"/>
    </source>
</evidence>
<dbReference type="PROSITE" id="PS50109">
    <property type="entry name" value="HIS_KIN"/>
    <property type="match status" value="1"/>
</dbReference>
<evidence type="ECO:0000256" key="10">
    <source>
        <dbReference type="ARBA" id="ARBA00022989"/>
    </source>
</evidence>
<dbReference type="GO" id="GO:0000155">
    <property type="term" value="F:phosphorelay sensor kinase activity"/>
    <property type="evidence" value="ECO:0007669"/>
    <property type="project" value="InterPro"/>
</dbReference>
<keyword evidence="4 13" id="KW-0597">Phosphoprotein</keyword>
<keyword evidence="11" id="KW-0902">Two-component regulatory system</keyword>
<dbReference type="Gene3D" id="3.40.50.2300">
    <property type="match status" value="1"/>
</dbReference>
<organism evidence="17 18">
    <name type="scientific">Sagittula marina</name>
    <dbReference type="NCBI Taxonomy" id="943940"/>
    <lineage>
        <taxon>Bacteria</taxon>
        <taxon>Pseudomonadati</taxon>
        <taxon>Pseudomonadota</taxon>
        <taxon>Alphaproteobacteria</taxon>
        <taxon>Rhodobacterales</taxon>
        <taxon>Roseobacteraceae</taxon>
        <taxon>Sagittula</taxon>
    </lineage>
</organism>
<evidence type="ECO:0000256" key="9">
    <source>
        <dbReference type="ARBA" id="ARBA00022840"/>
    </source>
</evidence>
<feature type="region of interest" description="Disordered" evidence="14">
    <location>
        <begin position="1"/>
        <end position="26"/>
    </location>
</feature>
<evidence type="ECO:0000256" key="2">
    <source>
        <dbReference type="ARBA" id="ARBA00004370"/>
    </source>
</evidence>
<dbReference type="SUPFAM" id="SSF52172">
    <property type="entry name" value="CheY-like"/>
    <property type="match status" value="1"/>
</dbReference>
<dbReference type="InterPro" id="IPR003661">
    <property type="entry name" value="HisK_dim/P_dom"/>
</dbReference>
<evidence type="ECO:0000256" key="7">
    <source>
        <dbReference type="ARBA" id="ARBA00022741"/>
    </source>
</evidence>